<feature type="coiled-coil region" evidence="3">
    <location>
        <begin position="176"/>
        <end position="213"/>
    </location>
</feature>
<dbReference type="CDD" id="cd08826">
    <property type="entry name" value="SPFH_eoslipins_u1"/>
    <property type="match status" value="1"/>
</dbReference>
<keyword evidence="4" id="KW-0472">Membrane</keyword>
<dbReference type="SUPFAM" id="SSF117892">
    <property type="entry name" value="Band 7/SPFH domain"/>
    <property type="match status" value="1"/>
</dbReference>
<evidence type="ECO:0000256" key="1">
    <source>
        <dbReference type="ARBA" id="ARBA00004167"/>
    </source>
</evidence>
<evidence type="ECO:0000256" key="3">
    <source>
        <dbReference type="SAM" id="Coils"/>
    </source>
</evidence>
<dbReference type="GO" id="GO:0005886">
    <property type="term" value="C:plasma membrane"/>
    <property type="evidence" value="ECO:0007669"/>
    <property type="project" value="InterPro"/>
</dbReference>
<name>A0A9X1RA67_9BRAD</name>
<keyword evidence="4" id="KW-0812">Transmembrane</keyword>
<dbReference type="SMART" id="SM00244">
    <property type="entry name" value="PHB"/>
    <property type="match status" value="1"/>
</dbReference>
<proteinExistence type="inferred from homology"/>
<evidence type="ECO:0000313" key="7">
    <source>
        <dbReference type="Proteomes" id="UP001139054"/>
    </source>
</evidence>
<evidence type="ECO:0000259" key="5">
    <source>
        <dbReference type="SMART" id="SM00244"/>
    </source>
</evidence>
<feature type="transmembrane region" description="Helical" evidence="4">
    <location>
        <begin position="6"/>
        <end position="26"/>
    </location>
</feature>
<dbReference type="PRINTS" id="PR00721">
    <property type="entry name" value="STOMATIN"/>
</dbReference>
<evidence type="ECO:0000256" key="2">
    <source>
        <dbReference type="ARBA" id="ARBA00008164"/>
    </source>
</evidence>
<dbReference type="PANTHER" id="PTHR10264">
    <property type="entry name" value="BAND 7 PROTEIN-RELATED"/>
    <property type="match status" value="1"/>
</dbReference>
<dbReference type="GO" id="GO:0098552">
    <property type="term" value="C:side of membrane"/>
    <property type="evidence" value="ECO:0007669"/>
    <property type="project" value="UniProtKB-ARBA"/>
</dbReference>
<dbReference type="AlphaFoldDB" id="A0A9X1RA67"/>
<dbReference type="InterPro" id="IPR001107">
    <property type="entry name" value="Band_7"/>
</dbReference>
<reference evidence="6" key="1">
    <citation type="submission" date="2022-01" db="EMBL/GenBank/DDBJ databases">
        <title>Genome sequnece data of strain Bradyrhizobium sp. nov.</title>
        <authorList>
            <person name="Zhang J."/>
        </authorList>
    </citation>
    <scope>NUCLEOTIDE SEQUENCE</scope>
    <source>
        <strain evidence="6">WYCCWR 13023</strain>
    </source>
</reference>
<keyword evidence="3" id="KW-0175">Coiled coil</keyword>
<dbReference type="PANTHER" id="PTHR10264:SF19">
    <property type="entry name" value="AT06885P-RELATED"/>
    <property type="match status" value="1"/>
</dbReference>
<evidence type="ECO:0000256" key="4">
    <source>
        <dbReference type="SAM" id="Phobius"/>
    </source>
</evidence>
<dbReference type="InterPro" id="IPR001972">
    <property type="entry name" value="Stomatin_HflK_fam"/>
</dbReference>
<accession>A0A9X1RA67</accession>
<dbReference type="InterPro" id="IPR043202">
    <property type="entry name" value="Band-7_stomatin-like"/>
</dbReference>
<dbReference type="RefSeq" id="WP_237890931.1">
    <property type="nucleotide sequence ID" value="NZ_JAKLTY010000012.1"/>
</dbReference>
<dbReference type="InterPro" id="IPR036013">
    <property type="entry name" value="Band_7/SPFH_dom_sf"/>
</dbReference>
<dbReference type="FunFam" id="3.30.479.30:FF:000004">
    <property type="entry name" value="Putative membrane protease family, stomatin"/>
    <property type="match status" value="1"/>
</dbReference>
<dbReference type="Pfam" id="PF01145">
    <property type="entry name" value="Band_7"/>
    <property type="match status" value="1"/>
</dbReference>
<comment type="caution">
    <text evidence="6">The sequence shown here is derived from an EMBL/GenBank/DDBJ whole genome shotgun (WGS) entry which is preliminary data.</text>
</comment>
<comment type="subcellular location">
    <subcellularLocation>
        <location evidence="1">Membrane</location>
        <topology evidence="1">Single-pass membrane protein</topology>
    </subcellularLocation>
</comment>
<gene>
    <name evidence="6" type="ORF">L6654_20545</name>
</gene>
<feature type="domain" description="Band 7" evidence="5">
    <location>
        <begin position="26"/>
        <end position="183"/>
    </location>
</feature>
<dbReference type="Gene3D" id="3.30.479.30">
    <property type="entry name" value="Band 7 domain"/>
    <property type="match status" value="1"/>
</dbReference>
<comment type="similarity">
    <text evidence="2">Belongs to the band 7/mec-2 family.</text>
</comment>
<dbReference type="Proteomes" id="UP001139054">
    <property type="component" value="Unassembled WGS sequence"/>
</dbReference>
<evidence type="ECO:0000313" key="6">
    <source>
        <dbReference type="EMBL" id="MCG2629029.1"/>
    </source>
</evidence>
<protein>
    <submittedName>
        <fullName evidence="6">Slipin family protein</fullName>
    </submittedName>
</protein>
<dbReference type="EMBL" id="JAKLTY010000012">
    <property type="protein sequence ID" value="MCG2629029.1"/>
    <property type="molecule type" value="Genomic_DNA"/>
</dbReference>
<keyword evidence="4" id="KW-1133">Transmembrane helix</keyword>
<dbReference type="Gene3D" id="6.10.250.2090">
    <property type="match status" value="1"/>
</dbReference>
<sequence length="265" mass="29417">MSVVDFFAPLSFLLIAGFAALILLLMSIRVANQYERSVVFRLGRFNRTAGPGLYLVWPVIEWQDKLDLRTITANVEQQEGITRDNVPIKVDAVVWYRIVDAERAVIEVKAVSNAVVQVSLTTLRAVLGQHTLDEILKAQDTIADVMQRAIDATTEPWGVKVELVQMKSVEIPPSMQRALAQEAEALREKRARLIKAEAELDAAEQLRQAAEVIMQNPAGLELRRMQMITEVGAEQNTMTLVMMPSEFVSMARGISDAAKVMAAKG</sequence>
<organism evidence="6 7">
    <name type="scientific">Bradyrhizobium zhengyangense</name>
    <dbReference type="NCBI Taxonomy" id="2911009"/>
    <lineage>
        <taxon>Bacteria</taxon>
        <taxon>Pseudomonadati</taxon>
        <taxon>Pseudomonadota</taxon>
        <taxon>Alphaproteobacteria</taxon>
        <taxon>Hyphomicrobiales</taxon>
        <taxon>Nitrobacteraceae</taxon>
        <taxon>Bradyrhizobium</taxon>
    </lineage>
</organism>